<keyword evidence="5" id="KW-1185">Reference proteome</keyword>
<evidence type="ECO:0000256" key="3">
    <source>
        <dbReference type="SAM" id="MobiDB-lite"/>
    </source>
</evidence>
<organism evidence="5 6">
    <name type="scientific">Vigna radiata var. radiata</name>
    <name type="common">Mung bean</name>
    <name type="synonym">Phaseolus aureus</name>
    <dbReference type="NCBI Taxonomy" id="3916"/>
    <lineage>
        <taxon>Eukaryota</taxon>
        <taxon>Viridiplantae</taxon>
        <taxon>Streptophyta</taxon>
        <taxon>Embryophyta</taxon>
        <taxon>Tracheophyta</taxon>
        <taxon>Spermatophyta</taxon>
        <taxon>Magnoliopsida</taxon>
        <taxon>eudicotyledons</taxon>
        <taxon>Gunneridae</taxon>
        <taxon>Pentapetalae</taxon>
        <taxon>rosids</taxon>
        <taxon>fabids</taxon>
        <taxon>Fabales</taxon>
        <taxon>Fabaceae</taxon>
        <taxon>Papilionoideae</taxon>
        <taxon>50 kb inversion clade</taxon>
        <taxon>NPAAA clade</taxon>
        <taxon>indigoferoid/millettioid clade</taxon>
        <taxon>Phaseoleae</taxon>
        <taxon>Vigna</taxon>
    </lineage>
</organism>
<reference evidence="5" key="1">
    <citation type="journal article" date="2014" name="Nat. Commun.">
        <title>Genome sequence of mungbean and insights into evolution within Vigna species.</title>
        <authorList>
            <person name="Kang Y.J."/>
            <person name="Kim S.K."/>
            <person name="Kim M.Y."/>
            <person name="Lestari P."/>
            <person name="Kim K.H."/>
            <person name="Ha B.K."/>
            <person name="Jun T.H."/>
            <person name="Hwang W.J."/>
            <person name="Lee T."/>
            <person name="Lee J."/>
            <person name="Shim S."/>
            <person name="Yoon M.Y."/>
            <person name="Jang Y.E."/>
            <person name="Han K.S."/>
            <person name="Taeprayoon P."/>
            <person name="Yoon N."/>
            <person name="Somta P."/>
            <person name="Tanya P."/>
            <person name="Kim K.S."/>
            <person name="Gwag J.G."/>
            <person name="Moon J.K."/>
            <person name="Lee Y.H."/>
            <person name="Park B.S."/>
            <person name="Bombarely A."/>
            <person name="Doyle J.J."/>
            <person name="Jackson S.A."/>
            <person name="Schafleitner R."/>
            <person name="Srinives P."/>
            <person name="Varshney R.K."/>
            <person name="Lee S.H."/>
        </authorList>
    </citation>
    <scope>NUCLEOTIDE SEQUENCE [LARGE SCALE GENOMIC DNA]</scope>
    <source>
        <strain evidence="5">cv. VC1973A</strain>
    </source>
</reference>
<dbReference type="PANTHER" id="PTHR33101:SF38">
    <property type="entry name" value="PRONE DOMAIN-CONTAINING PROTEIN-RELATED"/>
    <property type="match status" value="1"/>
</dbReference>
<dbReference type="KEGG" id="vra:106773730"/>
<dbReference type="FunFam" id="1.20.58.2010:FF:000004">
    <property type="entry name" value="Rop guanine nucleotide exchange factor 1"/>
    <property type="match status" value="1"/>
</dbReference>
<dbReference type="Gene3D" id="1.20.58.2010">
    <property type="entry name" value="PRONE domain, subdomain 1"/>
    <property type="match status" value="2"/>
</dbReference>
<feature type="compositionally biased region" description="Basic and acidic residues" evidence="3">
    <location>
        <begin position="1"/>
        <end position="12"/>
    </location>
</feature>
<dbReference type="PANTHER" id="PTHR33101">
    <property type="entry name" value="ROP GUANINE NUCLEOTIDE EXCHANGE FACTOR 1"/>
    <property type="match status" value="1"/>
</dbReference>
<dbReference type="FunFam" id="1.20.58.2010:FF:000001">
    <property type="entry name" value="Rop guanine nucleotide exchange factor 14"/>
    <property type="match status" value="1"/>
</dbReference>
<evidence type="ECO:0000313" key="5">
    <source>
        <dbReference type="Proteomes" id="UP000087766"/>
    </source>
</evidence>
<dbReference type="AlphaFoldDB" id="A0A1S3VCV4"/>
<evidence type="ECO:0000256" key="1">
    <source>
        <dbReference type="ARBA" id="ARBA00022658"/>
    </source>
</evidence>
<dbReference type="STRING" id="3916.A0A1S3VCV4"/>
<accession>A0A1S3VCV4</accession>
<feature type="domain" description="PRONE" evidence="4">
    <location>
        <begin position="99"/>
        <end position="481"/>
    </location>
</feature>
<dbReference type="InterPro" id="IPR038937">
    <property type="entry name" value="RopGEF"/>
</dbReference>
<keyword evidence="1 2" id="KW-0344">Guanine-nucleotide releasing factor</keyword>
<dbReference type="InterPro" id="IPR005512">
    <property type="entry name" value="PRONE_dom"/>
</dbReference>
<sequence length="603" mass="67505">MKGEVLTEKSDGVEGYTKWENSCNDKNIADLVKDKGRESSSRSELLSSEMIELDDQNSTSSTSMEWPVQEISESNCTGPHGSDDAEKKNTGSEISEEQDPVLPVPELELDMMKERFAKLLLGEDMSGSGNGVPTALAISNAITNLCATLFGQLWKLEPLTSEKKAMWQREMEWLLSVSDHIVELKPRWQTFPDGRKLEVMSCRPRSDLYVNLPALRKLDNMLLEILDSFVNPEFRYVDQGVVVPDTDGSSSFRQAIQRLEEKWWLPVPQVPPSGLHEISRKQLQHKRDCTNQILKAAMAINSIALAEMEIPDAYLESLPKTARTSLGDVIYRYITADSFSPECLLACLDLSSEHQAIEIANRVEASIYIWRLKTNPRPTGRTTRNNSKSSWEIFRDLIVEGDKSATLAEKAESLLLSLKQRFPSLPQTTLDTSKIQCNKDVGKSILESYSRVLESLASNIVARIDDVIYVDDLTKHSDSFSLLSKVGVIAHKSISVPCSRPGEKPSFDKQSFSPARCVSPAKGAKSSFINRCNLPQRGVGVSKVLTEMKEKNCVFCPTEMFVPRLETFDEVPAFETEMESSDCTEDAKLNVLDRAWLEGKDLN</sequence>
<dbReference type="GO" id="GO:0005085">
    <property type="term" value="F:guanyl-nucleotide exchange factor activity"/>
    <property type="evidence" value="ECO:0007669"/>
    <property type="project" value="UniProtKB-UniRule"/>
</dbReference>
<protein>
    <submittedName>
        <fullName evidence="6">Rop guanine nucleotide exchange factor 7</fullName>
    </submittedName>
</protein>
<feature type="region of interest" description="Disordered" evidence="3">
    <location>
        <begin position="27"/>
        <end position="100"/>
    </location>
</feature>
<evidence type="ECO:0000256" key="2">
    <source>
        <dbReference type="PROSITE-ProRule" id="PRU00663"/>
    </source>
</evidence>
<proteinExistence type="predicted"/>
<evidence type="ECO:0000259" key="4">
    <source>
        <dbReference type="PROSITE" id="PS51334"/>
    </source>
</evidence>
<feature type="region of interest" description="Disordered" evidence="3">
    <location>
        <begin position="1"/>
        <end position="20"/>
    </location>
</feature>
<dbReference type="OrthoDB" id="1053009at2759"/>
<dbReference type="Proteomes" id="UP000087766">
    <property type="component" value="Chromosome 9"/>
</dbReference>
<reference evidence="6" key="2">
    <citation type="submission" date="2025-08" db="UniProtKB">
        <authorList>
            <consortium name="RefSeq"/>
        </authorList>
    </citation>
    <scope>IDENTIFICATION</scope>
    <source>
        <tissue evidence="6">Leaf</tissue>
    </source>
</reference>
<name>A0A1S3VCV4_VIGRR</name>
<dbReference type="RefSeq" id="XP_014515959.1">
    <property type="nucleotide sequence ID" value="XM_014660473.2"/>
</dbReference>
<dbReference type="GO" id="GO:0005886">
    <property type="term" value="C:plasma membrane"/>
    <property type="evidence" value="ECO:0007669"/>
    <property type="project" value="UniProtKB-ARBA"/>
</dbReference>
<feature type="compositionally biased region" description="Basic and acidic residues" evidence="3">
    <location>
        <begin position="27"/>
        <end position="41"/>
    </location>
</feature>
<gene>
    <name evidence="6" type="primary">LOC106773730</name>
</gene>
<dbReference type="GeneID" id="106773730"/>
<dbReference type="Pfam" id="PF03759">
    <property type="entry name" value="PRONE"/>
    <property type="match status" value="1"/>
</dbReference>
<dbReference type="PROSITE" id="PS51334">
    <property type="entry name" value="PRONE"/>
    <property type="match status" value="1"/>
</dbReference>
<evidence type="ECO:0000313" key="6">
    <source>
        <dbReference type="RefSeq" id="XP_014515959.1"/>
    </source>
</evidence>
<feature type="compositionally biased region" description="Basic and acidic residues" evidence="3">
    <location>
        <begin position="81"/>
        <end position="90"/>
    </location>
</feature>